<dbReference type="InParanoid" id="A0A1E7F178"/>
<proteinExistence type="predicted"/>
<accession>A0A1E7F178</accession>
<dbReference type="EMBL" id="KV784366">
    <property type="protein sequence ID" value="OEU11961.1"/>
    <property type="molecule type" value="Genomic_DNA"/>
</dbReference>
<dbReference type="AlphaFoldDB" id="A0A1E7F178"/>
<reference evidence="1 2" key="1">
    <citation type="submission" date="2016-09" db="EMBL/GenBank/DDBJ databases">
        <title>Extensive genetic diversity and differential bi-allelic expression allows diatom success in the polar Southern Ocean.</title>
        <authorList>
            <consortium name="DOE Joint Genome Institute"/>
            <person name="Mock T."/>
            <person name="Otillar R.P."/>
            <person name="Strauss J."/>
            <person name="Dupont C."/>
            <person name="Frickenhaus S."/>
            <person name="Maumus F."/>
            <person name="Mcmullan M."/>
            <person name="Sanges R."/>
            <person name="Schmutz J."/>
            <person name="Toseland A."/>
            <person name="Valas R."/>
            <person name="Veluchamy A."/>
            <person name="Ward B.J."/>
            <person name="Allen A."/>
            <person name="Barry K."/>
            <person name="Falciatore A."/>
            <person name="Ferrante M."/>
            <person name="Fortunato A.E."/>
            <person name="Gloeckner G."/>
            <person name="Gruber A."/>
            <person name="Hipkin R."/>
            <person name="Janech M."/>
            <person name="Kroth P."/>
            <person name="Leese F."/>
            <person name="Lindquist E."/>
            <person name="Lyon B.R."/>
            <person name="Martin J."/>
            <person name="Mayer C."/>
            <person name="Parker M."/>
            <person name="Quesneville H."/>
            <person name="Raymond J."/>
            <person name="Uhlig C."/>
            <person name="Valentin K.U."/>
            <person name="Worden A.Z."/>
            <person name="Armbrust E.V."/>
            <person name="Bowler C."/>
            <person name="Green B."/>
            <person name="Moulton V."/>
            <person name="Van Oosterhout C."/>
            <person name="Grigoriev I."/>
        </authorList>
    </citation>
    <scope>NUCLEOTIDE SEQUENCE [LARGE SCALE GENOMIC DNA]</scope>
    <source>
        <strain evidence="1 2">CCMP1102</strain>
    </source>
</reference>
<name>A0A1E7F178_9STRA</name>
<evidence type="ECO:0000313" key="2">
    <source>
        <dbReference type="Proteomes" id="UP000095751"/>
    </source>
</evidence>
<evidence type="ECO:0000313" key="1">
    <source>
        <dbReference type="EMBL" id="OEU11961.1"/>
    </source>
</evidence>
<organism evidence="1 2">
    <name type="scientific">Fragilariopsis cylindrus CCMP1102</name>
    <dbReference type="NCBI Taxonomy" id="635003"/>
    <lineage>
        <taxon>Eukaryota</taxon>
        <taxon>Sar</taxon>
        <taxon>Stramenopiles</taxon>
        <taxon>Ochrophyta</taxon>
        <taxon>Bacillariophyta</taxon>
        <taxon>Bacillariophyceae</taxon>
        <taxon>Bacillariophycidae</taxon>
        <taxon>Bacillariales</taxon>
        <taxon>Bacillariaceae</taxon>
        <taxon>Fragilariopsis</taxon>
    </lineage>
</organism>
<sequence length="146" mass="16762">MRMLLHLTQKVLSSATLSNEIHCCSFLVKNLAVCVPAVPWQRIKMIMHAFKDYHFLELQDDNGDIVGYTAIKLFDLLMDQYVQPEDVVDQIKPTDWKVVVEEKLEAAAAKATGHLVATDGTRATRRWDNDNYCWRTAHPIHLKILD</sequence>
<gene>
    <name evidence="1" type="ORF">FRACYDRAFT_245085</name>
</gene>
<protein>
    <submittedName>
        <fullName evidence="1">Uncharacterized protein</fullName>
    </submittedName>
</protein>
<dbReference type="Proteomes" id="UP000095751">
    <property type="component" value="Unassembled WGS sequence"/>
</dbReference>
<keyword evidence="2" id="KW-1185">Reference proteome</keyword>
<dbReference type="KEGG" id="fcy:FRACYDRAFT_245085"/>